<dbReference type="PANTHER" id="PTHR34293">
    <property type="entry name" value="HTH-TYPE TRANSCRIPTIONAL REGULATOR TRMBL2"/>
    <property type="match status" value="1"/>
</dbReference>
<dbReference type="InterPro" id="IPR016032">
    <property type="entry name" value="Sig_transdc_resp-reg_C-effctor"/>
</dbReference>
<gene>
    <name evidence="2" type="ORF">Asera_34920</name>
</gene>
<proteinExistence type="predicted"/>
<dbReference type="SUPFAM" id="SSF46894">
    <property type="entry name" value="C-terminal effector domain of the bipartite response regulators"/>
    <property type="match status" value="1"/>
</dbReference>
<evidence type="ECO:0000259" key="1">
    <source>
        <dbReference type="SMART" id="SM00421"/>
    </source>
</evidence>
<dbReference type="Pfam" id="PF01978">
    <property type="entry name" value="TrmB"/>
    <property type="match status" value="1"/>
</dbReference>
<dbReference type="SMART" id="SM00421">
    <property type="entry name" value="HTH_LUXR"/>
    <property type="match status" value="1"/>
</dbReference>
<dbReference type="SUPFAM" id="SSF46785">
    <property type="entry name" value="Winged helix' DNA-binding domain"/>
    <property type="match status" value="1"/>
</dbReference>
<evidence type="ECO:0000313" key="3">
    <source>
        <dbReference type="Proteomes" id="UP000680750"/>
    </source>
</evidence>
<evidence type="ECO:0000313" key="2">
    <source>
        <dbReference type="EMBL" id="BCJ29384.1"/>
    </source>
</evidence>
<dbReference type="InterPro" id="IPR051797">
    <property type="entry name" value="TrmB-like"/>
</dbReference>
<dbReference type="AlphaFoldDB" id="A0A810L1S2"/>
<dbReference type="EMBL" id="AP023354">
    <property type="protein sequence ID" value="BCJ29384.1"/>
    <property type="molecule type" value="Genomic_DNA"/>
</dbReference>
<sequence length="323" mass="35976">MWDAVGVSGTEATAYEALVHRGQADAEALAGAVGVSKGQVARVLRRLVQRGLATRLPGAPARYVAVPPDLAAGSLIAERERELSRLRTHADQLAAEHARQRPQEHDPASLVEIIDGASNVQSAFVRLQRTARHEIRTFDRPPYLEDPIAGNEEQYIQSERRKLVYRVVYHSSALEIPGRLEDVRRRVQHGERARVSRHVPMKMALCDDQLALIPVTTGSNAAEAAYLVHPSSMLDAFSELFEALWHRAVRLNDRDRDRAVESDRPIDDRLLGLLSGGATDETIARALGWSPRTVHRHIHRMMAEVGAETRFQAGMEVVRRGWA</sequence>
<keyword evidence="3" id="KW-1185">Reference proteome</keyword>
<dbReference type="KEGG" id="aser:Asera_34920"/>
<dbReference type="InterPro" id="IPR000792">
    <property type="entry name" value="Tscrpt_reg_LuxR_C"/>
</dbReference>
<protein>
    <recommendedName>
        <fullName evidence="1">HTH luxR-type domain-containing protein</fullName>
    </recommendedName>
</protein>
<reference evidence="2" key="1">
    <citation type="submission" date="2020-08" db="EMBL/GenBank/DDBJ databases">
        <title>Whole genome shotgun sequence of Actinocatenispora sera NBRC 101916.</title>
        <authorList>
            <person name="Komaki H."/>
            <person name="Tamura T."/>
        </authorList>
    </citation>
    <scope>NUCLEOTIDE SEQUENCE</scope>
    <source>
        <strain evidence="2">NBRC 101916</strain>
    </source>
</reference>
<dbReference type="InterPro" id="IPR036390">
    <property type="entry name" value="WH_DNA-bd_sf"/>
</dbReference>
<dbReference type="OrthoDB" id="4266042at2"/>
<dbReference type="PANTHER" id="PTHR34293:SF1">
    <property type="entry name" value="HTH-TYPE TRANSCRIPTIONAL REGULATOR TRMBL2"/>
    <property type="match status" value="1"/>
</dbReference>
<dbReference type="Gene3D" id="1.10.10.10">
    <property type="entry name" value="Winged helix-like DNA-binding domain superfamily/Winged helix DNA-binding domain"/>
    <property type="match status" value="2"/>
</dbReference>
<accession>A0A810L1S2</accession>
<dbReference type="GO" id="GO:0006355">
    <property type="term" value="P:regulation of DNA-templated transcription"/>
    <property type="evidence" value="ECO:0007669"/>
    <property type="project" value="InterPro"/>
</dbReference>
<dbReference type="InterPro" id="IPR002831">
    <property type="entry name" value="Tscrpt_reg_TrmB_N"/>
</dbReference>
<dbReference type="GO" id="GO:0003677">
    <property type="term" value="F:DNA binding"/>
    <property type="evidence" value="ECO:0007669"/>
    <property type="project" value="InterPro"/>
</dbReference>
<feature type="domain" description="HTH luxR-type" evidence="1">
    <location>
        <begin position="263"/>
        <end position="317"/>
    </location>
</feature>
<name>A0A810L1S2_9ACTN</name>
<dbReference type="Proteomes" id="UP000680750">
    <property type="component" value="Chromosome"/>
</dbReference>
<organism evidence="2 3">
    <name type="scientific">Actinocatenispora sera</name>
    <dbReference type="NCBI Taxonomy" id="390989"/>
    <lineage>
        <taxon>Bacteria</taxon>
        <taxon>Bacillati</taxon>
        <taxon>Actinomycetota</taxon>
        <taxon>Actinomycetes</taxon>
        <taxon>Micromonosporales</taxon>
        <taxon>Micromonosporaceae</taxon>
        <taxon>Actinocatenispora</taxon>
    </lineage>
</organism>
<dbReference type="InterPro" id="IPR036388">
    <property type="entry name" value="WH-like_DNA-bd_sf"/>
</dbReference>
<dbReference type="RefSeq" id="WP_051802705.1">
    <property type="nucleotide sequence ID" value="NZ_AP023354.1"/>
</dbReference>